<protein>
    <submittedName>
        <fullName evidence="7">Uncharacterized protein</fullName>
    </submittedName>
</protein>
<dbReference type="GeneTree" id="ENSGT00940000162823"/>
<feature type="transmembrane region" description="Helical" evidence="6">
    <location>
        <begin position="300"/>
        <end position="322"/>
    </location>
</feature>
<keyword evidence="6" id="KW-0812">Transmembrane</keyword>
<dbReference type="PROSITE" id="PS50092">
    <property type="entry name" value="TSP1"/>
    <property type="match status" value="5"/>
</dbReference>
<evidence type="ECO:0000313" key="7">
    <source>
        <dbReference type="Ensembl" id="ENSCSAVP00000009617.1"/>
    </source>
</evidence>
<evidence type="ECO:0000256" key="6">
    <source>
        <dbReference type="SAM" id="Phobius"/>
    </source>
</evidence>
<dbReference type="InterPro" id="IPR000884">
    <property type="entry name" value="TSP1_rpt"/>
</dbReference>
<dbReference type="HOGENOM" id="CLU_755529_0_0_1"/>
<evidence type="ECO:0000256" key="5">
    <source>
        <dbReference type="ARBA" id="ARBA00023157"/>
    </source>
</evidence>
<name>H2YWA6_CIOSA</name>
<dbReference type="SMART" id="SM00209">
    <property type="entry name" value="TSP1"/>
    <property type="match status" value="6"/>
</dbReference>
<evidence type="ECO:0000256" key="2">
    <source>
        <dbReference type="ARBA" id="ARBA00022525"/>
    </source>
</evidence>
<dbReference type="InterPro" id="IPR052065">
    <property type="entry name" value="Compl_asym_regulator"/>
</dbReference>
<keyword evidence="6" id="KW-0472">Membrane</keyword>
<accession>H2YWA6</accession>
<dbReference type="Ensembl" id="ENSCSAVT00000009735.1">
    <property type="protein sequence ID" value="ENSCSAVP00000009617.1"/>
    <property type="gene ID" value="ENSCSAVG00000005643.1"/>
</dbReference>
<dbReference type="Pfam" id="PF00090">
    <property type="entry name" value="TSP_1"/>
    <property type="match status" value="5"/>
</dbReference>
<dbReference type="InterPro" id="IPR036383">
    <property type="entry name" value="TSP1_rpt_sf"/>
</dbReference>
<evidence type="ECO:0000256" key="3">
    <source>
        <dbReference type="ARBA" id="ARBA00022729"/>
    </source>
</evidence>
<sequence>WSGWSNVGTCSANCGGGTQQQTRTCNGGTAGSGGCPGLTTQSISCNTRTCNGGTAGSGGCPGLTTQSISCNVQACPQGTWSGWSNVGTCSANCGGGTQQQTRTCNGGTAGTGGCPGLTTQSISCNSQSCSLGTWSEWSTVGTCSANCGGGTQQQTRTCNGGTAGSGGCPGLTTQTIDCNVQACPQGSWTTWTDSGTCSVTCMQQQTRTCTGGTPGQGGCPGSATQSISCTGGSCQPQSDCSTWSALGGAWTQTCPTCGSGTRTKTRTCSNGSPGDPGCDGSATMTGNCPDNPCSSKGLKYMLFCLMLCFLNCLMMTFILCLAGPSWADFGQWSTCTRSCDGGTRTRSRQCNNGAIGSTGCPSGGQSE</sequence>
<dbReference type="PANTHER" id="PTHR22906">
    <property type="entry name" value="PROPERDIN"/>
    <property type="match status" value="1"/>
</dbReference>
<dbReference type="Proteomes" id="UP000007875">
    <property type="component" value="Unassembled WGS sequence"/>
</dbReference>
<keyword evidence="8" id="KW-1185">Reference proteome</keyword>
<reference evidence="8" key="1">
    <citation type="submission" date="2003-08" db="EMBL/GenBank/DDBJ databases">
        <authorList>
            <person name="Birren B."/>
            <person name="Nusbaum C."/>
            <person name="Abebe A."/>
            <person name="Abouelleil A."/>
            <person name="Adekoya E."/>
            <person name="Ait-zahra M."/>
            <person name="Allen N."/>
            <person name="Allen T."/>
            <person name="An P."/>
            <person name="Anderson M."/>
            <person name="Anderson S."/>
            <person name="Arachchi H."/>
            <person name="Armbruster J."/>
            <person name="Bachantsang P."/>
            <person name="Baldwin J."/>
            <person name="Barry A."/>
            <person name="Bayul T."/>
            <person name="Blitshsteyn B."/>
            <person name="Bloom T."/>
            <person name="Blye J."/>
            <person name="Boguslavskiy L."/>
            <person name="Borowsky M."/>
            <person name="Boukhgalter B."/>
            <person name="Brunache A."/>
            <person name="Butler J."/>
            <person name="Calixte N."/>
            <person name="Calvo S."/>
            <person name="Camarata J."/>
            <person name="Campo K."/>
            <person name="Chang J."/>
            <person name="Cheshatsang Y."/>
            <person name="Citroen M."/>
            <person name="Collymore A."/>
            <person name="Considine T."/>
            <person name="Cook A."/>
            <person name="Cooke P."/>
            <person name="Corum B."/>
            <person name="Cuomo C."/>
            <person name="David R."/>
            <person name="Dawoe T."/>
            <person name="Degray S."/>
            <person name="Dodge S."/>
            <person name="Dooley K."/>
            <person name="Dorje P."/>
            <person name="Dorjee K."/>
            <person name="Dorris L."/>
            <person name="Duffey N."/>
            <person name="Dupes A."/>
            <person name="Elkins T."/>
            <person name="Engels R."/>
            <person name="Erickson J."/>
            <person name="Farina A."/>
            <person name="Faro S."/>
            <person name="Ferreira P."/>
            <person name="Fischer H."/>
            <person name="Fitzgerald M."/>
            <person name="Foley K."/>
            <person name="Gage D."/>
            <person name="Galagan J."/>
            <person name="Gearin G."/>
            <person name="Gnerre S."/>
            <person name="Gnirke A."/>
            <person name="Goyette A."/>
            <person name="Graham J."/>
            <person name="Grandbois E."/>
            <person name="Gyaltsen K."/>
            <person name="Hafez N."/>
            <person name="Hagopian D."/>
            <person name="Hagos B."/>
            <person name="Hall J."/>
            <person name="Hatcher B."/>
            <person name="Heller A."/>
            <person name="Higgins H."/>
            <person name="Honan T."/>
            <person name="Horn A."/>
            <person name="Houde N."/>
            <person name="Hughes L."/>
            <person name="Hulme W."/>
            <person name="Husby E."/>
            <person name="Iliev I."/>
            <person name="Jaffe D."/>
            <person name="Jones C."/>
            <person name="Kamal M."/>
            <person name="Kamat A."/>
            <person name="Kamvysselis M."/>
            <person name="Karlsson E."/>
            <person name="Kells C."/>
            <person name="Kieu A."/>
            <person name="Kisner P."/>
            <person name="Kodira C."/>
            <person name="Kulbokas E."/>
            <person name="Labutti K."/>
            <person name="Lama D."/>
            <person name="Landers T."/>
            <person name="Leger J."/>
            <person name="Levine S."/>
            <person name="Lewis D."/>
            <person name="Lewis T."/>
            <person name="Lindblad-toh K."/>
            <person name="Liu X."/>
            <person name="Lokyitsang T."/>
            <person name="Lokyitsang Y."/>
            <person name="Lucien O."/>
            <person name="Lui A."/>
            <person name="Ma L.J."/>
            <person name="Mabbitt R."/>
            <person name="Macdonald J."/>
            <person name="Maclean C."/>
            <person name="Major J."/>
            <person name="Manning J."/>
            <person name="Marabella R."/>
            <person name="Maru K."/>
            <person name="Matthews C."/>
            <person name="Mauceli E."/>
            <person name="Mccarthy M."/>
            <person name="Mcdonough S."/>
            <person name="Mcghee T."/>
            <person name="Meldrim J."/>
            <person name="Meneus L."/>
            <person name="Mesirov J."/>
            <person name="Mihalev A."/>
            <person name="Mihova T."/>
            <person name="Mikkelsen T."/>
            <person name="Mlenga V."/>
            <person name="Moru K."/>
            <person name="Mozes J."/>
            <person name="Mulrain L."/>
            <person name="Munson G."/>
            <person name="Naylor J."/>
            <person name="Newes C."/>
            <person name="Nguyen C."/>
            <person name="Nguyen N."/>
            <person name="Nguyen T."/>
            <person name="Nicol R."/>
            <person name="Nielsen C."/>
            <person name="Nizzari M."/>
            <person name="Norbu C."/>
            <person name="Norbu N."/>
            <person name="O'donnell P."/>
            <person name="Okoawo O."/>
            <person name="O'leary S."/>
            <person name="Omotosho B."/>
            <person name="O'neill K."/>
            <person name="Osman S."/>
            <person name="Parker S."/>
            <person name="Perrin D."/>
            <person name="Phunkhang P."/>
            <person name="Piqani B."/>
            <person name="Purcell S."/>
            <person name="Rachupka T."/>
            <person name="Ramasamy U."/>
            <person name="Rameau R."/>
            <person name="Ray V."/>
            <person name="Raymond C."/>
            <person name="Retta R."/>
            <person name="Richardson S."/>
            <person name="Rise C."/>
            <person name="Rodriguez J."/>
            <person name="Rogers J."/>
            <person name="Rogov P."/>
            <person name="Rutman M."/>
            <person name="Schupbach R."/>
            <person name="Seaman C."/>
            <person name="Settipalli S."/>
            <person name="Sharpe T."/>
            <person name="Sheridan J."/>
            <person name="Sherpa N."/>
            <person name="Shi J."/>
            <person name="Smirnov S."/>
            <person name="Smith C."/>
            <person name="Sougnez C."/>
            <person name="Spencer B."/>
            <person name="Stalker J."/>
            <person name="Stange-thomann N."/>
            <person name="Stavropoulos S."/>
            <person name="Stetson K."/>
            <person name="Stone C."/>
            <person name="Stone S."/>
            <person name="Stubbs M."/>
            <person name="Talamas J."/>
            <person name="Tchuinga P."/>
            <person name="Tenzing P."/>
            <person name="Tesfaye S."/>
            <person name="Theodore J."/>
            <person name="Thoulutsang Y."/>
            <person name="Topham K."/>
            <person name="Towey S."/>
            <person name="Tsamla T."/>
            <person name="Tsomo N."/>
            <person name="Vallee D."/>
            <person name="Vassiliev H."/>
            <person name="Venkataraman V."/>
            <person name="Vinson J."/>
            <person name="Vo A."/>
            <person name="Wade C."/>
            <person name="Wang S."/>
            <person name="Wangchuk T."/>
            <person name="Wangdi T."/>
            <person name="Whittaker C."/>
            <person name="Wilkinson J."/>
            <person name="Wu Y."/>
            <person name="Wyman D."/>
            <person name="Yadav S."/>
            <person name="Yang S."/>
            <person name="Yang X."/>
            <person name="Yeager S."/>
            <person name="Yee E."/>
            <person name="Young G."/>
            <person name="Zainoun J."/>
            <person name="Zembeck L."/>
            <person name="Zimmer A."/>
            <person name="Zody M."/>
            <person name="Lander E."/>
        </authorList>
    </citation>
    <scope>NUCLEOTIDE SEQUENCE [LARGE SCALE GENOMIC DNA]</scope>
</reference>
<keyword evidence="3" id="KW-0732">Signal</keyword>
<dbReference type="Gene3D" id="2.20.100.10">
    <property type="entry name" value="Thrombospondin type-1 (TSP1) repeat"/>
    <property type="match status" value="4"/>
</dbReference>
<organism evidence="7 8">
    <name type="scientific">Ciona savignyi</name>
    <name type="common">Pacific transparent sea squirt</name>
    <dbReference type="NCBI Taxonomy" id="51511"/>
    <lineage>
        <taxon>Eukaryota</taxon>
        <taxon>Metazoa</taxon>
        <taxon>Chordata</taxon>
        <taxon>Tunicata</taxon>
        <taxon>Ascidiacea</taxon>
        <taxon>Phlebobranchia</taxon>
        <taxon>Cionidae</taxon>
        <taxon>Ciona</taxon>
    </lineage>
</organism>
<evidence type="ECO:0000256" key="1">
    <source>
        <dbReference type="ARBA" id="ARBA00004613"/>
    </source>
</evidence>
<dbReference type="AlphaFoldDB" id="H2YWA6"/>
<keyword evidence="4" id="KW-0677">Repeat</keyword>
<evidence type="ECO:0000313" key="8">
    <source>
        <dbReference type="Proteomes" id="UP000007875"/>
    </source>
</evidence>
<proteinExistence type="predicted"/>
<reference evidence="7" key="2">
    <citation type="submission" date="2025-08" db="UniProtKB">
        <authorList>
            <consortium name="Ensembl"/>
        </authorList>
    </citation>
    <scope>IDENTIFICATION</scope>
</reference>
<dbReference type="SUPFAM" id="SSF82895">
    <property type="entry name" value="TSP-1 type 1 repeat"/>
    <property type="match status" value="4"/>
</dbReference>
<reference evidence="7" key="3">
    <citation type="submission" date="2025-09" db="UniProtKB">
        <authorList>
            <consortium name="Ensembl"/>
        </authorList>
    </citation>
    <scope>IDENTIFICATION</scope>
</reference>
<keyword evidence="6" id="KW-1133">Transmembrane helix</keyword>
<keyword evidence="2" id="KW-0964">Secreted</keyword>
<dbReference type="PANTHER" id="PTHR22906:SF43">
    <property type="entry name" value="PROPERDIN"/>
    <property type="match status" value="1"/>
</dbReference>
<evidence type="ECO:0000256" key="4">
    <source>
        <dbReference type="ARBA" id="ARBA00022737"/>
    </source>
</evidence>
<comment type="subcellular location">
    <subcellularLocation>
        <location evidence="1">Secreted</location>
    </subcellularLocation>
</comment>
<keyword evidence="5" id="KW-1015">Disulfide bond</keyword>